<organism evidence="2 3">
    <name type="scientific">Gibberella intermedia</name>
    <name type="common">Bulb rot disease fungus</name>
    <name type="synonym">Fusarium proliferatum</name>
    <dbReference type="NCBI Taxonomy" id="948311"/>
    <lineage>
        <taxon>Eukaryota</taxon>
        <taxon>Fungi</taxon>
        <taxon>Dikarya</taxon>
        <taxon>Ascomycota</taxon>
        <taxon>Pezizomycotina</taxon>
        <taxon>Sordariomycetes</taxon>
        <taxon>Hypocreomycetidae</taxon>
        <taxon>Hypocreales</taxon>
        <taxon>Nectriaceae</taxon>
        <taxon>Fusarium</taxon>
        <taxon>Fusarium fujikuroi species complex</taxon>
    </lineage>
</organism>
<reference evidence="2 3" key="1">
    <citation type="journal article" date="2018" name="Sci. Rep.">
        <title>Characterisation of pathogen-specific regions and novel effector candidates in Fusarium oxysporum f. sp. cepae.</title>
        <authorList>
            <person name="Armitage A.D."/>
            <person name="Taylor A."/>
            <person name="Sobczyk M.K."/>
            <person name="Baxter L."/>
            <person name="Greenfield B.P."/>
            <person name="Bates H.J."/>
            <person name="Wilson F."/>
            <person name="Jackson A.C."/>
            <person name="Ott S."/>
            <person name="Harrison R.J."/>
            <person name="Clarkson J.P."/>
        </authorList>
    </citation>
    <scope>NUCLEOTIDE SEQUENCE [LARGE SCALE GENOMIC DNA]</scope>
    <source>
        <strain evidence="2 3">Fp_A8</strain>
    </source>
</reference>
<comment type="caution">
    <text evidence="2">The sequence shown here is derived from an EMBL/GenBank/DDBJ whole genome shotgun (WGS) entry which is preliminary data.</text>
</comment>
<feature type="transmembrane region" description="Helical" evidence="1">
    <location>
        <begin position="47"/>
        <end position="64"/>
    </location>
</feature>
<feature type="non-terminal residue" evidence="2">
    <location>
        <position position="183"/>
    </location>
</feature>
<evidence type="ECO:0000313" key="3">
    <source>
        <dbReference type="Proteomes" id="UP000283569"/>
    </source>
</evidence>
<protein>
    <submittedName>
        <fullName evidence="2">Uncharacterized protein</fullName>
    </submittedName>
</protein>
<gene>
    <name evidence="2" type="ORF">BFJ72_g15269</name>
</gene>
<keyword evidence="1" id="KW-0812">Transmembrane</keyword>
<evidence type="ECO:0000256" key="1">
    <source>
        <dbReference type="SAM" id="Phobius"/>
    </source>
</evidence>
<keyword evidence="1" id="KW-1133">Transmembrane helix</keyword>
<feature type="transmembrane region" description="Helical" evidence="1">
    <location>
        <begin position="7"/>
        <end position="27"/>
    </location>
</feature>
<dbReference type="Proteomes" id="UP000283569">
    <property type="component" value="Unassembled WGS sequence"/>
</dbReference>
<dbReference type="EMBL" id="MRDB01000263">
    <property type="protein sequence ID" value="RKL17775.1"/>
    <property type="molecule type" value="Genomic_DNA"/>
</dbReference>
<feature type="transmembrane region" description="Helical" evidence="1">
    <location>
        <begin position="76"/>
        <end position="99"/>
    </location>
</feature>
<name>A0A420RLE3_GIBIN</name>
<dbReference type="AlphaFoldDB" id="A0A420RLE3"/>
<keyword evidence="1" id="KW-0472">Membrane</keyword>
<sequence length="183" mass="19354">MSKLPGLVLGWACLTFAALLPIGIAYFDALALGSPRGIPANRSMTPSVVISGVAGLVLAAFALGSMWRDYRHSRKVSFLAVGMNIALAAAGLLVSVAGYKHVQFASDEAGWADVEALHELNYATDVACAAGVVIVNWPSEDSTVPARYRCPSGYTFGPRAQLPFVPWPDYQEGESLQLAKALA</sequence>
<evidence type="ECO:0000313" key="2">
    <source>
        <dbReference type="EMBL" id="RKL17775.1"/>
    </source>
</evidence>
<accession>A0A420RLE3</accession>
<proteinExistence type="predicted"/>